<evidence type="ECO:0000313" key="4">
    <source>
        <dbReference type="Proteomes" id="UP000030678"/>
    </source>
</evidence>
<feature type="compositionally biased region" description="Low complexity" evidence="1">
    <location>
        <begin position="91"/>
        <end position="123"/>
    </location>
</feature>
<name>V9D3V7_9EURO</name>
<feature type="region of interest" description="Disordered" evidence="1">
    <location>
        <begin position="1"/>
        <end position="170"/>
    </location>
</feature>
<dbReference type="Pfam" id="PF05433">
    <property type="entry name" value="Rick_17kDa_Anti"/>
    <property type="match status" value="1"/>
</dbReference>
<dbReference type="EMBL" id="KB822707">
    <property type="protein sequence ID" value="ETI21550.1"/>
    <property type="molecule type" value="Genomic_DNA"/>
</dbReference>
<feature type="region of interest" description="Disordered" evidence="1">
    <location>
        <begin position="208"/>
        <end position="228"/>
    </location>
</feature>
<dbReference type="PANTHER" id="PTHR37014:SF10">
    <property type="entry name" value="RICH PROTEIN MS8, PUTATIVE (AFU_ORTHOLOGUE AFUA_7G05650)-RELATED"/>
    <property type="match status" value="1"/>
</dbReference>
<feature type="compositionally biased region" description="Gly residues" evidence="1">
    <location>
        <begin position="216"/>
        <end position="228"/>
    </location>
</feature>
<dbReference type="InterPro" id="IPR008816">
    <property type="entry name" value="Gly_zipper_2TM_dom"/>
</dbReference>
<feature type="compositionally biased region" description="Low complexity" evidence="1">
    <location>
        <begin position="1"/>
        <end position="83"/>
    </location>
</feature>
<proteinExistence type="predicted"/>
<dbReference type="GO" id="GO:0019867">
    <property type="term" value="C:outer membrane"/>
    <property type="evidence" value="ECO:0007669"/>
    <property type="project" value="InterPro"/>
</dbReference>
<dbReference type="AlphaFoldDB" id="V9D3V7"/>
<organism evidence="3 4">
    <name type="scientific">Cladophialophora carrionii CBS 160.54</name>
    <dbReference type="NCBI Taxonomy" id="1279043"/>
    <lineage>
        <taxon>Eukaryota</taxon>
        <taxon>Fungi</taxon>
        <taxon>Dikarya</taxon>
        <taxon>Ascomycota</taxon>
        <taxon>Pezizomycotina</taxon>
        <taxon>Eurotiomycetes</taxon>
        <taxon>Chaetothyriomycetidae</taxon>
        <taxon>Chaetothyriales</taxon>
        <taxon>Herpotrichiellaceae</taxon>
        <taxon>Cladophialophora</taxon>
    </lineage>
</organism>
<gene>
    <name evidence="3" type="ORF">G647_07897</name>
</gene>
<sequence length="228" mass="24267">MSGPYDSYGGQGYGSQYPQQGYGQQQGYPPQQGYDQGQQYPPQQGYQQYPPQDQGFGPPRRQDSFGPPQQGGFQHGQQTYQFGAYDASNPQGNAGYYGQPQQQQYGSNDAYAQNQAYQQQMSHGGQGQQGQGVPPQAQNHQFSPQSSDPNAPNYDPNAPPMTEGERGLLGAIGGGFGGHFLGKSSGHGFLGTVGGALLGSVAEDFLKDKKKKHHGSGGSSWGGSGSRY</sequence>
<accession>V9D3V7</accession>
<evidence type="ECO:0000259" key="2">
    <source>
        <dbReference type="Pfam" id="PF05433"/>
    </source>
</evidence>
<dbReference type="RefSeq" id="XP_008730431.1">
    <property type="nucleotide sequence ID" value="XM_008732209.1"/>
</dbReference>
<dbReference type="GeneID" id="19986390"/>
<dbReference type="VEuPathDB" id="FungiDB:G647_07897"/>
<protein>
    <recommendedName>
        <fullName evidence="2">Glycine zipper 2TM domain-containing protein</fullName>
    </recommendedName>
</protein>
<feature type="domain" description="Glycine zipper 2TM" evidence="2">
    <location>
        <begin position="167"/>
        <end position="203"/>
    </location>
</feature>
<evidence type="ECO:0000256" key="1">
    <source>
        <dbReference type="SAM" id="MobiDB-lite"/>
    </source>
</evidence>
<dbReference type="Proteomes" id="UP000030678">
    <property type="component" value="Unassembled WGS sequence"/>
</dbReference>
<dbReference type="PANTHER" id="PTHR37014">
    <property type="entry name" value="EXPRESSION LETHALITY PROTEIN HEL10, PUTATIVE (AFU_ORTHOLOGUE AFUA_1G06580)-RELATED"/>
    <property type="match status" value="1"/>
</dbReference>
<dbReference type="HOGENOM" id="CLU_091798_1_0_1"/>
<reference evidence="3 4" key="1">
    <citation type="submission" date="2013-03" db="EMBL/GenBank/DDBJ databases">
        <title>The Genome Sequence of Cladophialophora carrionii CBS 160.54.</title>
        <authorList>
            <consortium name="The Broad Institute Genomics Platform"/>
            <person name="Cuomo C."/>
            <person name="de Hoog S."/>
            <person name="Gorbushina A."/>
            <person name="Walker B."/>
            <person name="Young S.K."/>
            <person name="Zeng Q."/>
            <person name="Gargeya S."/>
            <person name="Fitzgerald M."/>
            <person name="Haas B."/>
            <person name="Abouelleil A."/>
            <person name="Allen A.W."/>
            <person name="Alvarado L."/>
            <person name="Arachchi H.M."/>
            <person name="Berlin A.M."/>
            <person name="Chapman S.B."/>
            <person name="Gainer-Dewar J."/>
            <person name="Goldberg J."/>
            <person name="Griggs A."/>
            <person name="Gujja S."/>
            <person name="Hansen M."/>
            <person name="Howarth C."/>
            <person name="Imamovic A."/>
            <person name="Ireland A."/>
            <person name="Larimer J."/>
            <person name="McCowan C."/>
            <person name="Murphy C."/>
            <person name="Pearson M."/>
            <person name="Poon T.W."/>
            <person name="Priest M."/>
            <person name="Roberts A."/>
            <person name="Saif S."/>
            <person name="Shea T."/>
            <person name="Sisk P."/>
            <person name="Sykes S."/>
            <person name="Wortman J."/>
            <person name="Nusbaum C."/>
            <person name="Birren B."/>
        </authorList>
    </citation>
    <scope>NUCLEOTIDE SEQUENCE [LARGE SCALE GENOMIC DNA]</scope>
    <source>
        <strain evidence="3 4">CBS 160.54</strain>
    </source>
</reference>
<evidence type="ECO:0000313" key="3">
    <source>
        <dbReference type="EMBL" id="ETI21550.1"/>
    </source>
</evidence>